<evidence type="ECO:0000313" key="3">
    <source>
        <dbReference type="EMBL" id="MQY13074.1"/>
    </source>
</evidence>
<feature type="region of interest" description="Disordered" evidence="1">
    <location>
        <begin position="1"/>
        <end position="25"/>
    </location>
</feature>
<keyword evidence="4" id="KW-1185">Reference proteome</keyword>
<dbReference type="EMBL" id="WEGJ01000010">
    <property type="protein sequence ID" value="MQY13074.1"/>
    <property type="molecule type" value="Genomic_DNA"/>
</dbReference>
<dbReference type="InterPro" id="IPR011335">
    <property type="entry name" value="Restrct_endonuc-II-like"/>
</dbReference>
<dbReference type="InterPro" id="IPR012296">
    <property type="entry name" value="Nuclease_put_TT1808"/>
</dbReference>
<sequence>MSAHPHDAPHAGARSTAESVGEAFEALSSAAPEGWRVELIEGDIQVRPPGTGAHARVVGLLVEQMVEHRTNKGWSTRTGLGLLLPGTDPDGRVAPDLVVAPRGIYGNKLEYQDPAEVVMVGEVTAPSTVTNDRLAKRRGYARAGIPFYLLVDREAGTVSLYSEPSGEHYTRDVTVTISKTITLPDPLGFDLDTSEF</sequence>
<comment type="caution">
    <text evidence="3">The sequence shown here is derived from an EMBL/GenBank/DDBJ whole genome shotgun (WGS) entry which is preliminary data.</text>
</comment>
<dbReference type="CDD" id="cd06260">
    <property type="entry name" value="DUF820-like"/>
    <property type="match status" value="1"/>
</dbReference>
<gene>
    <name evidence="3" type="ORF">SRB5_32140</name>
</gene>
<organism evidence="3 4">
    <name type="scientific">Streptomyces smaragdinus</name>
    <dbReference type="NCBI Taxonomy" id="2585196"/>
    <lineage>
        <taxon>Bacteria</taxon>
        <taxon>Bacillati</taxon>
        <taxon>Actinomycetota</taxon>
        <taxon>Actinomycetes</taxon>
        <taxon>Kitasatosporales</taxon>
        <taxon>Streptomycetaceae</taxon>
        <taxon>Streptomyces</taxon>
    </lineage>
</organism>
<feature type="domain" description="Putative restriction endonuclease" evidence="2">
    <location>
        <begin position="23"/>
        <end position="192"/>
    </location>
</feature>
<reference evidence="3 4" key="1">
    <citation type="submission" date="2019-10" db="EMBL/GenBank/DDBJ databases">
        <title>Streptomyces smaragdinus sp. nov. and Streptomyces fabii sp. nov., isolated from the gut of fungus growing-termite Macrotermes natalensis.</title>
        <authorList>
            <person name="Schwitalla J."/>
            <person name="Benndorf R."/>
            <person name="Martin K."/>
            <person name="De Beer W."/>
            <person name="Kaster A.-K."/>
            <person name="Vollmers J."/>
            <person name="Poulsen M."/>
            <person name="Beemelmanns C."/>
        </authorList>
    </citation>
    <scope>NUCLEOTIDE SEQUENCE [LARGE SCALE GENOMIC DNA]</scope>
    <source>
        <strain evidence="3 4">RB5</strain>
    </source>
</reference>
<dbReference type="InterPro" id="IPR008538">
    <property type="entry name" value="Uma2"/>
</dbReference>
<evidence type="ECO:0000256" key="1">
    <source>
        <dbReference type="SAM" id="MobiDB-lite"/>
    </source>
</evidence>
<dbReference type="PANTHER" id="PTHR35400">
    <property type="entry name" value="SLR1083 PROTEIN"/>
    <property type="match status" value="1"/>
</dbReference>
<dbReference type="Pfam" id="PF05685">
    <property type="entry name" value="Uma2"/>
    <property type="match status" value="1"/>
</dbReference>
<dbReference type="Proteomes" id="UP000466345">
    <property type="component" value="Unassembled WGS sequence"/>
</dbReference>
<dbReference type="PANTHER" id="PTHR35400:SF3">
    <property type="entry name" value="SLL1072 PROTEIN"/>
    <property type="match status" value="1"/>
</dbReference>
<dbReference type="AlphaFoldDB" id="A0A7K0CJY3"/>
<dbReference type="SUPFAM" id="SSF52980">
    <property type="entry name" value="Restriction endonuclease-like"/>
    <property type="match status" value="1"/>
</dbReference>
<evidence type="ECO:0000259" key="2">
    <source>
        <dbReference type="Pfam" id="PF05685"/>
    </source>
</evidence>
<evidence type="ECO:0000313" key="4">
    <source>
        <dbReference type="Proteomes" id="UP000466345"/>
    </source>
</evidence>
<proteinExistence type="predicted"/>
<accession>A0A7K0CJY3</accession>
<name>A0A7K0CJY3_9ACTN</name>
<dbReference type="Gene3D" id="3.90.1570.10">
    <property type="entry name" value="tt1808, chain A"/>
    <property type="match status" value="1"/>
</dbReference>
<dbReference type="RefSeq" id="WP_228390083.1">
    <property type="nucleotide sequence ID" value="NZ_WEGJ01000010.1"/>
</dbReference>
<protein>
    <recommendedName>
        <fullName evidence="2">Putative restriction endonuclease domain-containing protein</fullName>
    </recommendedName>
</protein>